<feature type="compositionally biased region" description="Polar residues" evidence="1">
    <location>
        <begin position="37"/>
        <end position="57"/>
    </location>
</feature>
<feature type="region of interest" description="Disordered" evidence="1">
    <location>
        <begin position="25"/>
        <end position="60"/>
    </location>
</feature>
<organism evidence="2 3">
    <name type="scientific">Portunus trituberculatus</name>
    <name type="common">Swimming crab</name>
    <name type="synonym">Neptunus trituberculatus</name>
    <dbReference type="NCBI Taxonomy" id="210409"/>
    <lineage>
        <taxon>Eukaryota</taxon>
        <taxon>Metazoa</taxon>
        <taxon>Ecdysozoa</taxon>
        <taxon>Arthropoda</taxon>
        <taxon>Crustacea</taxon>
        <taxon>Multicrustacea</taxon>
        <taxon>Malacostraca</taxon>
        <taxon>Eumalacostraca</taxon>
        <taxon>Eucarida</taxon>
        <taxon>Decapoda</taxon>
        <taxon>Pleocyemata</taxon>
        <taxon>Brachyura</taxon>
        <taxon>Eubrachyura</taxon>
        <taxon>Portunoidea</taxon>
        <taxon>Portunidae</taxon>
        <taxon>Portuninae</taxon>
        <taxon>Portunus</taxon>
    </lineage>
</organism>
<dbReference type="AlphaFoldDB" id="A0A5B7GJW8"/>
<reference evidence="2 3" key="1">
    <citation type="submission" date="2019-05" db="EMBL/GenBank/DDBJ databases">
        <title>Another draft genome of Portunus trituberculatus and its Hox gene families provides insights of decapod evolution.</title>
        <authorList>
            <person name="Jeong J.-H."/>
            <person name="Song I."/>
            <person name="Kim S."/>
            <person name="Choi T."/>
            <person name="Kim D."/>
            <person name="Ryu S."/>
            <person name="Kim W."/>
        </authorList>
    </citation>
    <scope>NUCLEOTIDE SEQUENCE [LARGE SCALE GENOMIC DNA]</scope>
    <source>
        <tissue evidence="2">Muscle</tissue>
    </source>
</reference>
<dbReference type="Proteomes" id="UP000324222">
    <property type="component" value="Unassembled WGS sequence"/>
</dbReference>
<evidence type="ECO:0000256" key="1">
    <source>
        <dbReference type="SAM" id="MobiDB-lite"/>
    </source>
</evidence>
<comment type="caution">
    <text evidence="2">The sequence shown here is derived from an EMBL/GenBank/DDBJ whole genome shotgun (WGS) entry which is preliminary data.</text>
</comment>
<sequence>MADYCVLFTLSHTCPSYTPLVHHVPPHTSPSHAHQLPYTSTSSHSMPDQRARSSGGNQWAKKQHRFLAHILKPLNTGSNGAYPVAVKYCCLDNNGEALTCTEKLSLTR</sequence>
<keyword evidence="3" id="KW-1185">Reference proteome</keyword>
<accession>A0A5B7GJW8</accession>
<name>A0A5B7GJW8_PORTR</name>
<evidence type="ECO:0000313" key="3">
    <source>
        <dbReference type="Proteomes" id="UP000324222"/>
    </source>
</evidence>
<proteinExistence type="predicted"/>
<gene>
    <name evidence="2" type="ORF">E2C01_053288</name>
</gene>
<evidence type="ECO:0000313" key="2">
    <source>
        <dbReference type="EMBL" id="MPC59272.1"/>
    </source>
</evidence>
<dbReference type="EMBL" id="VSRR010016409">
    <property type="protein sequence ID" value="MPC59272.1"/>
    <property type="molecule type" value="Genomic_DNA"/>
</dbReference>
<protein>
    <submittedName>
        <fullName evidence="2">Uncharacterized protein</fullName>
    </submittedName>
</protein>